<feature type="domain" description="Transcription regulator PadR C-terminal" evidence="2">
    <location>
        <begin position="89"/>
        <end position="172"/>
    </location>
</feature>
<keyword evidence="4" id="KW-1185">Reference proteome</keyword>
<dbReference type="InterPro" id="IPR018309">
    <property type="entry name" value="Tscrpt_reg_PadR_C"/>
</dbReference>
<dbReference type="AlphaFoldDB" id="A0A7W7RB71"/>
<gene>
    <name evidence="3" type="ORF">FHR34_007840</name>
</gene>
<organism evidence="3 4">
    <name type="scientific">Kitasatospora kifunensis</name>
    <name type="common">Streptomyces kifunensis</name>
    <dbReference type="NCBI Taxonomy" id="58351"/>
    <lineage>
        <taxon>Bacteria</taxon>
        <taxon>Bacillati</taxon>
        <taxon>Actinomycetota</taxon>
        <taxon>Actinomycetes</taxon>
        <taxon>Kitasatosporales</taxon>
        <taxon>Streptomycetaceae</taxon>
        <taxon>Kitasatospora</taxon>
    </lineage>
</organism>
<proteinExistence type="predicted"/>
<keyword evidence="3" id="KW-0238">DNA-binding</keyword>
<accession>A0A7W7RB71</accession>
<protein>
    <submittedName>
        <fullName evidence="3">DNA-binding PadR family transcriptional regulator</fullName>
    </submittedName>
</protein>
<reference evidence="3 4" key="1">
    <citation type="submission" date="2020-08" db="EMBL/GenBank/DDBJ databases">
        <title>Sequencing the genomes of 1000 actinobacteria strains.</title>
        <authorList>
            <person name="Klenk H.-P."/>
        </authorList>
    </citation>
    <scope>NUCLEOTIDE SEQUENCE [LARGE SCALE GENOMIC DNA]</scope>
    <source>
        <strain evidence="3 4">DSM 41654</strain>
    </source>
</reference>
<dbReference type="InterPro" id="IPR036390">
    <property type="entry name" value="WH_DNA-bd_sf"/>
</dbReference>
<dbReference type="Pfam" id="PF03551">
    <property type="entry name" value="PadR"/>
    <property type="match status" value="1"/>
</dbReference>
<dbReference type="InterPro" id="IPR005149">
    <property type="entry name" value="Tscrpt_reg_PadR_N"/>
</dbReference>
<dbReference type="EMBL" id="JACHJV010000003">
    <property type="protein sequence ID" value="MBB4928743.1"/>
    <property type="molecule type" value="Genomic_DNA"/>
</dbReference>
<evidence type="ECO:0000259" key="2">
    <source>
        <dbReference type="Pfam" id="PF10400"/>
    </source>
</evidence>
<dbReference type="PANTHER" id="PTHR43252">
    <property type="entry name" value="TRANSCRIPTIONAL REGULATOR YQJI"/>
    <property type="match status" value="1"/>
</dbReference>
<dbReference type="Pfam" id="PF10400">
    <property type="entry name" value="Vir_act_alpha_C"/>
    <property type="match status" value="1"/>
</dbReference>
<dbReference type="SUPFAM" id="SSF46785">
    <property type="entry name" value="Winged helix' DNA-binding domain"/>
    <property type="match status" value="1"/>
</dbReference>
<feature type="domain" description="Transcription regulator PadR N-terminal" evidence="1">
    <location>
        <begin position="7"/>
        <end position="79"/>
    </location>
</feature>
<dbReference type="PANTHER" id="PTHR43252:SF2">
    <property type="entry name" value="TRANSCRIPTION REGULATOR, PADR-LIKE FAMILY"/>
    <property type="match status" value="1"/>
</dbReference>
<dbReference type="InterPro" id="IPR036388">
    <property type="entry name" value="WH-like_DNA-bd_sf"/>
</dbReference>
<comment type="caution">
    <text evidence="3">The sequence shown here is derived from an EMBL/GenBank/DDBJ whole genome shotgun (WGS) entry which is preliminary data.</text>
</comment>
<dbReference type="RefSeq" id="WP_184946300.1">
    <property type="nucleotide sequence ID" value="NZ_JACHJV010000003.1"/>
</dbReference>
<sequence>MSLRHALLGLLADQPQTGYDLSKRFEESLSRYAWHAGHGHIYPELKKMAADDLIEVVGEGMRGSKTYGITERGTAELREWMFTPKDAPMRSESVLRLFLLSALDPKDTRTLVSEVIEHAEADAAALRQAIQSIEAAAQPGEKPPFARFAAEFGLRFQELQRDWAQWAIRELDKDATSTDS</sequence>
<dbReference type="GO" id="GO:0003677">
    <property type="term" value="F:DNA binding"/>
    <property type="evidence" value="ECO:0007669"/>
    <property type="project" value="UniProtKB-KW"/>
</dbReference>
<dbReference type="Proteomes" id="UP000540506">
    <property type="component" value="Unassembled WGS sequence"/>
</dbReference>
<evidence type="ECO:0000313" key="3">
    <source>
        <dbReference type="EMBL" id="MBB4928743.1"/>
    </source>
</evidence>
<evidence type="ECO:0000259" key="1">
    <source>
        <dbReference type="Pfam" id="PF03551"/>
    </source>
</evidence>
<dbReference type="Gene3D" id="1.10.10.10">
    <property type="entry name" value="Winged helix-like DNA-binding domain superfamily/Winged helix DNA-binding domain"/>
    <property type="match status" value="1"/>
</dbReference>
<evidence type="ECO:0000313" key="4">
    <source>
        <dbReference type="Proteomes" id="UP000540506"/>
    </source>
</evidence>
<name>A0A7W7RB71_KITKI</name>